<keyword evidence="1" id="KW-0732">Signal</keyword>
<evidence type="ECO:0000313" key="2">
    <source>
        <dbReference type="EMBL" id="QDV37742.1"/>
    </source>
</evidence>
<dbReference type="SUPFAM" id="SSF75005">
    <property type="entry name" value="Arabinanase/levansucrase/invertase"/>
    <property type="match status" value="1"/>
</dbReference>
<accession>A0A518HA64</accession>
<dbReference type="RefSeq" id="WP_145275764.1">
    <property type="nucleotide sequence ID" value="NZ_CP036426.1"/>
</dbReference>
<feature type="chain" id="PRO_5022021624" description="Glycosylase" evidence="1">
    <location>
        <begin position="25"/>
        <end position="311"/>
    </location>
</feature>
<reference evidence="2 3" key="1">
    <citation type="submission" date="2019-02" db="EMBL/GenBank/DDBJ databases">
        <title>Deep-cultivation of Planctomycetes and their phenomic and genomic characterization uncovers novel biology.</title>
        <authorList>
            <person name="Wiegand S."/>
            <person name="Jogler M."/>
            <person name="Boedeker C."/>
            <person name="Pinto D."/>
            <person name="Vollmers J."/>
            <person name="Rivas-Marin E."/>
            <person name="Kohn T."/>
            <person name="Peeters S.H."/>
            <person name="Heuer A."/>
            <person name="Rast P."/>
            <person name="Oberbeckmann S."/>
            <person name="Bunk B."/>
            <person name="Jeske O."/>
            <person name="Meyerdierks A."/>
            <person name="Storesund J.E."/>
            <person name="Kallscheuer N."/>
            <person name="Luecker S."/>
            <person name="Lage O.M."/>
            <person name="Pohl T."/>
            <person name="Merkel B.J."/>
            <person name="Hornburger P."/>
            <person name="Mueller R.-W."/>
            <person name="Bruemmer F."/>
            <person name="Labrenz M."/>
            <person name="Spormann A.M."/>
            <person name="Op den Camp H."/>
            <person name="Overmann J."/>
            <person name="Amann R."/>
            <person name="Jetten M.S.M."/>
            <person name="Mascher T."/>
            <person name="Medema M.H."/>
            <person name="Devos D.P."/>
            <person name="Kaster A.-K."/>
            <person name="Ovreas L."/>
            <person name="Rohde M."/>
            <person name="Galperin M.Y."/>
            <person name="Jogler C."/>
        </authorList>
    </citation>
    <scope>NUCLEOTIDE SEQUENCE [LARGE SCALE GENOMIC DNA]</scope>
    <source>
        <strain evidence="2 3">ElP</strain>
    </source>
</reference>
<keyword evidence="3" id="KW-1185">Reference proteome</keyword>
<dbReference type="Proteomes" id="UP000317835">
    <property type="component" value="Chromosome"/>
</dbReference>
<dbReference type="InterPro" id="IPR023296">
    <property type="entry name" value="Glyco_hydro_beta-prop_sf"/>
</dbReference>
<protein>
    <recommendedName>
        <fullName evidence="4">Glycosylase</fullName>
    </recommendedName>
</protein>
<gene>
    <name evidence="2" type="ORF">ElP_56870</name>
</gene>
<evidence type="ECO:0000256" key="1">
    <source>
        <dbReference type="SAM" id="SignalP"/>
    </source>
</evidence>
<feature type="signal peptide" evidence="1">
    <location>
        <begin position="1"/>
        <end position="24"/>
    </location>
</feature>
<dbReference type="Gene3D" id="2.115.10.20">
    <property type="entry name" value="Glycosyl hydrolase domain, family 43"/>
    <property type="match status" value="2"/>
</dbReference>
<dbReference type="PANTHER" id="PTHR35279:SF1">
    <property type="entry name" value="ARABINANASE_LEVANSUCRASE_INVERTASE"/>
    <property type="match status" value="1"/>
</dbReference>
<evidence type="ECO:0008006" key="4">
    <source>
        <dbReference type="Google" id="ProtNLM"/>
    </source>
</evidence>
<organism evidence="2 3">
    <name type="scientific">Tautonia plasticadhaerens</name>
    <dbReference type="NCBI Taxonomy" id="2527974"/>
    <lineage>
        <taxon>Bacteria</taxon>
        <taxon>Pseudomonadati</taxon>
        <taxon>Planctomycetota</taxon>
        <taxon>Planctomycetia</taxon>
        <taxon>Isosphaerales</taxon>
        <taxon>Isosphaeraceae</taxon>
        <taxon>Tautonia</taxon>
    </lineage>
</organism>
<proteinExistence type="predicted"/>
<name>A0A518HA64_9BACT</name>
<dbReference type="PANTHER" id="PTHR35279">
    <property type="match status" value="1"/>
</dbReference>
<evidence type="ECO:0000313" key="3">
    <source>
        <dbReference type="Proteomes" id="UP000317835"/>
    </source>
</evidence>
<sequence precursor="true">MGRAFVRVIGALVLSLVVAGGSQAQEAFPDWLVRWEPIPRNPLFGGSGGDAWDAKIRERGWIHREDDGSYRLYYTGYNEDRSPTRSLGLATSPDGLSWTRHPGNPIFDETWVEDMCVLKVDGRYLMFAEGERDIAHLLTSDDGVSWAECGPLDVRLADGSPIPPGPYGTPTVLRKDGLWHLLYERGDRGVWLATSPDLRVWTNVQDDPVIAMGPEPYDRTAVALNQVVERDGVYYGIYHANEHRPWRDWTTCVARSTDLVRWEKFSGNPIVEDNSSSGILVPGPDGPVLYTMHPEVRRYSHPQSGDESDHP</sequence>
<dbReference type="AlphaFoldDB" id="A0A518HA64"/>
<dbReference type="OrthoDB" id="9759709at2"/>
<dbReference type="EMBL" id="CP036426">
    <property type="protein sequence ID" value="QDV37742.1"/>
    <property type="molecule type" value="Genomic_DNA"/>
</dbReference>
<dbReference type="KEGG" id="tpla:ElP_56870"/>